<evidence type="ECO:0000256" key="1">
    <source>
        <dbReference type="ARBA" id="ARBA00004141"/>
    </source>
</evidence>
<feature type="domain" description="Rhodopsin" evidence="7">
    <location>
        <begin position="44"/>
        <end position="152"/>
    </location>
</feature>
<evidence type="ECO:0000256" key="4">
    <source>
        <dbReference type="ARBA" id="ARBA00023136"/>
    </source>
</evidence>
<dbReference type="AlphaFoldDB" id="A0AAJ0HJS3"/>
<dbReference type="InterPro" id="IPR052337">
    <property type="entry name" value="SAT4-like"/>
</dbReference>
<comment type="caution">
    <text evidence="8">The sequence shown here is derived from an EMBL/GenBank/DDBJ whole genome shotgun (WGS) entry which is preliminary data.</text>
</comment>
<evidence type="ECO:0000256" key="2">
    <source>
        <dbReference type="ARBA" id="ARBA00022692"/>
    </source>
</evidence>
<feature type="domain" description="Rhodopsin" evidence="7">
    <location>
        <begin position="163"/>
        <end position="254"/>
    </location>
</feature>
<evidence type="ECO:0000256" key="6">
    <source>
        <dbReference type="SAM" id="Phobius"/>
    </source>
</evidence>
<reference evidence="8" key="2">
    <citation type="submission" date="2023-06" db="EMBL/GenBank/DDBJ databases">
        <authorList>
            <consortium name="Lawrence Berkeley National Laboratory"/>
            <person name="Haridas S."/>
            <person name="Hensen N."/>
            <person name="Bonometti L."/>
            <person name="Westerberg I."/>
            <person name="Brannstrom I.O."/>
            <person name="Guillou S."/>
            <person name="Cros-Aarteil S."/>
            <person name="Calhoun S."/>
            <person name="Kuo A."/>
            <person name="Mondo S."/>
            <person name="Pangilinan J."/>
            <person name="Riley R."/>
            <person name="Labutti K."/>
            <person name="Andreopoulos B."/>
            <person name="Lipzen A."/>
            <person name="Chen C."/>
            <person name="Yanf M."/>
            <person name="Daum C."/>
            <person name="Ng V."/>
            <person name="Clum A."/>
            <person name="Steindorff A."/>
            <person name="Ohm R."/>
            <person name="Martin F."/>
            <person name="Silar P."/>
            <person name="Natvig D."/>
            <person name="Lalanne C."/>
            <person name="Gautier V."/>
            <person name="Ament-Velasquez S.L."/>
            <person name="Kruys A."/>
            <person name="Hutchinson M.I."/>
            <person name="Powell A.J."/>
            <person name="Barry K."/>
            <person name="Miller A.N."/>
            <person name="Grigoriev I.V."/>
            <person name="Debuchy R."/>
            <person name="Gladieux P."/>
            <person name="Thoren M.H."/>
            <person name="Johannesson H."/>
        </authorList>
    </citation>
    <scope>NUCLEOTIDE SEQUENCE</scope>
    <source>
        <strain evidence="8">CBS 955.72</strain>
    </source>
</reference>
<organism evidence="8 9">
    <name type="scientific">Lasiosphaeria hispida</name>
    <dbReference type="NCBI Taxonomy" id="260671"/>
    <lineage>
        <taxon>Eukaryota</taxon>
        <taxon>Fungi</taxon>
        <taxon>Dikarya</taxon>
        <taxon>Ascomycota</taxon>
        <taxon>Pezizomycotina</taxon>
        <taxon>Sordariomycetes</taxon>
        <taxon>Sordariomycetidae</taxon>
        <taxon>Sordariales</taxon>
        <taxon>Lasiosphaeriaceae</taxon>
        <taxon>Lasiosphaeria</taxon>
    </lineage>
</organism>
<dbReference type="Pfam" id="PF20684">
    <property type="entry name" value="Fung_rhodopsin"/>
    <property type="match status" value="2"/>
</dbReference>
<feature type="transmembrane region" description="Helical" evidence="6">
    <location>
        <begin position="230"/>
        <end position="253"/>
    </location>
</feature>
<name>A0AAJ0HJS3_9PEZI</name>
<evidence type="ECO:0000259" key="7">
    <source>
        <dbReference type="Pfam" id="PF20684"/>
    </source>
</evidence>
<sequence>MRIPLTEVLATWPKPSSINSETWGLESDHCRDHHPTAGLLTLALRLYVRIGIPHKSGWDGWLMVAATVRLWHGGNGMRDPRVHQARLGHAHLGAWLANMTSGRQVSIAAQALFVLANSFAKVSILTSYLRFAPLDSWFRRITHTSIGVLLVVNSTNSQSPPLMVQVILTVVADFTVWVLPLPTLFAARLALIVLFSFDFFVIFAACMRTYWIHYVVQETYDVTWEGFDLWIWTTVEVHLGVICGCVPCLKSVFKGYQAEPPKKAGYTGGSRGAGTGPGLAMQI</sequence>
<accession>A0AAJ0HJS3</accession>
<feature type="transmembrane region" description="Helical" evidence="6">
    <location>
        <begin position="189"/>
        <end position="210"/>
    </location>
</feature>
<feature type="transmembrane region" description="Helical" evidence="6">
    <location>
        <begin position="107"/>
        <end position="129"/>
    </location>
</feature>
<reference evidence="8" key="1">
    <citation type="journal article" date="2023" name="Mol. Phylogenet. Evol.">
        <title>Genome-scale phylogeny and comparative genomics of the fungal order Sordariales.</title>
        <authorList>
            <person name="Hensen N."/>
            <person name="Bonometti L."/>
            <person name="Westerberg I."/>
            <person name="Brannstrom I.O."/>
            <person name="Guillou S."/>
            <person name="Cros-Aarteil S."/>
            <person name="Calhoun S."/>
            <person name="Haridas S."/>
            <person name="Kuo A."/>
            <person name="Mondo S."/>
            <person name="Pangilinan J."/>
            <person name="Riley R."/>
            <person name="LaButti K."/>
            <person name="Andreopoulos B."/>
            <person name="Lipzen A."/>
            <person name="Chen C."/>
            <person name="Yan M."/>
            <person name="Daum C."/>
            <person name="Ng V."/>
            <person name="Clum A."/>
            <person name="Steindorff A."/>
            <person name="Ohm R.A."/>
            <person name="Martin F."/>
            <person name="Silar P."/>
            <person name="Natvig D.O."/>
            <person name="Lalanne C."/>
            <person name="Gautier V."/>
            <person name="Ament-Velasquez S.L."/>
            <person name="Kruys A."/>
            <person name="Hutchinson M.I."/>
            <person name="Powell A.J."/>
            <person name="Barry K."/>
            <person name="Miller A.N."/>
            <person name="Grigoriev I.V."/>
            <person name="Debuchy R."/>
            <person name="Gladieux P."/>
            <person name="Hiltunen Thoren M."/>
            <person name="Johannesson H."/>
        </authorList>
    </citation>
    <scope>NUCLEOTIDE SEQUENCE</scope>
    <source>
        <strain evidence="8">CBS 955.72</strain>
    </source>
</reference>
<comment type="similarity">
    <text evidence="5">Belongs to the SAT4 family.</text>
</comment>
<dbReference type="Proteomes" id="UP001275084">
    <property type="component" value="Unassembled WGS sequence"/>
</dbReference>
<evidence type="ECO:0000313" key="9">
    <source>
        <dbReference type="Proteomes" id="UP001275084"/>
    </source>
</evidence>
<proteinExistence type="inferred from homology"/>
<evidence type="ECO:0000256" key="3">
    <source>
        <dbReference type="ARBA" id="ARBA00022989"/>
    </source>
</evidence>
<dbReference type="GO" id="GO:0016020">
    <property type="term" value="C:membrane"/>
    <property type="evidence" value="ECO:0007669"/>
    <property type="project" value="UniProtKB-SubCell"/>
</dbReference>
<gene>
    <name evidence="8" type="ORF">B0T25DRAFT_569186</name>
</gene>
<protein>
    <recommendedName>
        <fullName evidence="7">Rhodopsin domain-containing protein</fullName>
    </recommendedName>
</protein>
<evidence type="ECO:0000256" key="5">
    <source>
        <dbReference type="ARBA" id="ARBA00038359"/>
    </source>
</evidence>
<comment type="subcellular location">
    <subcellularLocation>
        <location evidence="1">Membrane</location>
        <topology evidence="1">Multi-pass membrane protein</topology>
    </subcellularLocation>
</comment>
<keyword evidence="9" id="KW-1185">Reference proteome</keyword>
<dbReference type="InterPro" id="IPR049326">
    <property type="entry name" value="Rhodopsin_dom_fungi"/>
</dbReference>
<dbReference type="PANTHER" id="PTHR33048">
    <property type="entry name" value="PTH11-LIKE INTEGRAL MEMBRANE PROTEIN (AFU_ORTHOLOGUE AFUA_5G11245)"/>
    <property type="match status" value="1"/>
</dbReference>
<dbReference type="EMBL" id="JAUIQD010000004">
    <property type="protein sequence ID" value="KAK3354013.1"/>
    <property type="molecule type" value="Genomic_DNA"/>
</dbReference>
<feature type="transmembrane region" description="Helical" evidence="6">
    <location>
        <begin position="162"/>
        <end position="182"/>
    </location>
</feature>
<keyword evidence="4 6" id="KW-0472">Membrane</keyword>
<evidence type="ECO:0000313" key="8">
    <source>
        <dbReference type="EMBL" id="KAK3354013.1"/>
    </source>
</evidence>
<keyword evidence="2 6" id="KW-0812">Transmembrane</keyword>
<keyword evidence="3 6" id="KW-1133">Transmembrane helix</keyword>
<dbReference type="PANTHER" id="PTHR33048:SF129">
    <property type="entry name" value="INTEGRAL MEMBRANE PROTEIN-RELATED"/>
    <property type="match status" value="1"/>
</dbReference>